<sequence length="79" mass="9320">KNHDAIRKEQAQSLELLQNVKSKESVIKSLQKDRDQNEKKHWVAIENIEAEKMDLIQQVDLKARQILSLQKEKDQNEQV</sequence>
<gene>
    <name evidence="2" type="ORF">MAR_032970</name>
</gene>
<feature type="non-terminal residue" evidence="2">
    <location>
        <position position="79"/>
    </location>
</feature>
<feature type="non-terminal residue" evidence="2">
    <location>
        <position position="1"/>
    </location>
</feature>
<evidence type="ECO:0000256" key="1">
    <source>
        <dbReference type="SAM" id="Coils"/>
    </source>
</evidence>
<keyword evidence="1" id="KW-0175">Coiled coil</keyword>
<evidence type="ECO:0000313" key="3">
    <source>
        <dbReference type="Proteomes" id="UP001164746"/>
    </source>
</evidence>
<dbReference type="EMBL" id="CP111028">
    <property type="protein sequence ID" value="WAR30428.1"/>
    <property type="molecule type" value="Genomic_DNA"/>
</dbReference>
<dbReference type="Proteomes" id="UP001164746">
    <property type="component" value="Chromosome 17"/>
</dbReference>
<proteinExistence type="predicted"/>
<evidence type="ECO:0000313" key="2">
    <source>
        <dbReference type="EMBL" id="WAR30428.1"/>
    </source>
</evidence>
<feature type="coiled-coil region" evidence="1">
    <location>
        <begin position="20"/>
        <end position="65"/>
    </location>
</feature>
<name>A0ABY7GB15_MYAAR</name>
<keyword evidence="3" id="KW-1185">Reference proteome</keyword>
<reference evidence="2" key="1">
    <citation type="submission" date="2022-11" db="EMBL/GenBank/DDBJ databases">
        <title>Centuries of genome instability and evolution in soft-shell clam transmissible cancer (bioRxiv).</title>
        <authorList>
            <person name="Hart S.F.M."/>
            <person name="Yonemitsu M.A."/>
            <person name="Giersch R.M."/>
            <person name="Beal B.F."/>
            <person name="Arriagada G."/>
            <person name="Davis B.W."/>
            <person name="Ostrander E.A."/>
            <person name="Goff S.P."/>
            <person name="Metzger M.J."/>
        </authorList>
    </citation>
    <scope>NUCLEOTIDE SEQUENCE</scope>
    <source>
        <strain evidence="2">MELC-2E11</strain>
        <tissue evidence="2">Siphon/mantle</tissue>
    </source>
</reference>
<accession>A0ABY7GB15</accession>
<protein>
    <submittedName>
        <fullName evidence="2">Uncharacterized protein</fullName>
    </submittedName>
</protein>
<organism evidence="2 3">
    <name type="scientific">Mya arenaria</name>
    <name type="common">Soft-shell clam</name>
    <dbReference type="NCBI Taxonomy" id="6604"/>
    <lineage>
        <taxon>Eukaryota</taxon>
        <taxon>Metazoa</taxon>
        <taxon>Spiralia</taxon>
        <taxon>Lophotrochozoa</taxon>
        <taxon>Mollusca</taxon>
        <taxon>Bivalvia</taxon>
        <taxon>Autobranchia</taxon>
        <taxon>Heteroconchia</taxon>
        <taxon>Euheterodonta</taxon>
        <taxon>Imparidentia</taxon>
        <taxon>Neoheterodontei</taxon>
        <taxon>Myida</taxon>
        <taxon>Myoidea</taxon>
        <taxon>Myidae</taxon>
        <taxon>Mya</taxon>
    </lineage>
</organism>